<dbReference type="ExpressionAtlas" id="A0A178VXP6">
    <property type="expression patterns" value="baseline and differential"/>
</dbReference>
<gene>
    <name evidence="1" type="ordered locus">AXX17_At2g10810</name>
</gene>
<sequence>MGREQQVKSKKIEENKGMVNEKGRRTNYIILCAVKACIIMFSPHEVEPMVWPSFEKARDLLDGFFALPDIKKKKKQMSLEMYLKEKTKKVHEQFMKTQRKHMDHVTDQLMVELHRGRRLDDLDLSEINALISFSRENIILLRKELEFVQHSPLGDPRVPPFEAQFEELTTIANDVFVRGGQVDERAWKNYEATKRRTYQPIEINLPNHILYEGSSSNGCPNLDIEQVRVPAMTFHGLVGSASQQLQHHNIINTPTIDMCEPRQHPFDFMSCELRVKEEGSTIKNGDSQYHEGSNNRAVNDGIRQEPPPNGTIIGQSNGEEGGREFLVHWKDQRETAISWVLSKEFVQLFPNFKLEDKLRLNGGSIDTVHQAYYRRRSMPRQLC</sequence>
<name>A0A178VXP6_ARATH</name>
<protein>
    <submittedName>
        <fullName evidence="1">AGL95</fullName>
    </submittedName>
</protein>
<evidence type="ECO:0000313" key="2">
    <source>
        <dbReference type="Proteomes" id="UP000078284"/>
    </source>
</evidence>
<accession>A0A178VXP6</accession>
<dbReference type="EMBL" id="LUHQ01000002">
    <property type="protein sequence ID" value="OAP10604.1"/>
    <property type="molecule type" value="Genomic_DNA"/>
</dbReference>
<comment type="caution">
    <text evidence="1">The sequence shown here is derived from an EMBL/GenBank/DDBJ whole genome shotgun (WGS) entry which is preliminary data.</text>
</comment>
<dbReference type="Proteomes" id="UP000078284">
    <property type="component" value="Chromosome 2"/>
</dbReference>
<evidence type="ECO:0000313" key="1">
    <source>
        <dbReference type="EMBL" id="OAP10604.1"/>
    </source>
</evidence>
<dbReference type="InterPro" id="IPR036879">
    <property type="entry name" value="TF_MADSbox_sf"/>
</dbReference>
<dbReference type="GO" id="GO:0046983">
    <property type="term" value="F:protein dimerization activity"/>
    <property type="evidence" value="ECO:0007669"/>
    <property type="project" value="InterPro"/>
</dbReference>
<organism evidence="1 2">
    <name type="scientific">Arabidopsis thaliana</name>
    <name type="common">Mouse-ear cress</name>
    <dbReference type="NCBI Taxonomy" id="3702"/>
    <lineage>
        <taxon>Eukaryota</taxon>
        <taxon>Viridiplantae</taxon>
        <taxon>Streptophyta</taxon>
        <taxon>Embryophyta</taxon>
        <taxon>Tracheophyta</taxon>
        <taxon>Spermatophyta</taxon>
        <taxon>Magnoliopsida</taxon>
        <taxon>eudicotyledons</taxon>
        <taxon>Gunneridae</taxon>
        <taxon>Pentapetalae</taxon>
        <taxon>rosids</taxon>
        <taxon>malvids</taxon>
        <taxon>Brassicales</taxon>
        <taxon>Brassicaceae</taxon>
        <taxon>Camelineae</taxon>
        <taxon>Arabidopsis</taxon>
    </lineage>
</organism>
<proteinExistence type="predicted"/>
<dbReference type="SUPFAM" id="SSF55455">
    <property type="entry name" value="SRF-like"/>
    <property type="match status" value="1"/>
</dbReference>
<dbReference type="AlphaFoldDB" id="A0A178VXP6"/>
<reference evidence="2" key="1">
    <citation type="journal article" date="2016" name="Proc. Natl. Acad. Sci. U.S.A.">
        <title>Chromosome-level assembly of Arabidopsis thaliana Ler reveals the extent of translocation and inversion polymorphisms.</title>
        <authorList>
            <person name="Zapata L."/>
            <person name="Ding J."/>
            <person name="Willing E.M."/>
            <person name="Hartwig B."/>
            <person name="Bezdan D."/>
            <person name="Jiao W.B."/>
            <person name="Patel V."/>
            <person name="Velikkakam James G."/>
            <person name="Koornneef M."/>
            <person name="Ossowski S."/>
            <person name="Schneeberger K."/>
        </authorList>
    </citation>
    <scope>NUCLEOTIDE SEQUENCE [LARGE SCALE GENOMIC DNA]</scope>
    <source>
        <strain evidence="2">cv. Landsberg erecta</strain>
    </source>
</reference>
<dbReference type="GO" id="GO:0003677">
    <property type="term" value="F:DNA binding"/>
    <property type="evidence" value="ECO:0007669"/>
    <property type="project" value="InterPro"/>
</dbReference>